<evidence type="ECO:0000256" key="4">
    <source>
        <dbReference type="ARBA" id="ARBA00022679"/>
    </source>
</evidence>
<dbReference type="SUPFAM" id="SSF53383">
    <property type="entry name" value="PLP-dependent transferases"/>
    <property type="match status" value="1"/>
</dbReference>
<evidence type="ECO:0000259" key="7">
    <source>
        <dbReference type="Pfam" id="PF00155"/>
    </source>
</evidence>
<dbReference type="GO" id="GO:0008483">
    <property type="term" value="F:transaminase activity"/>
    <property type="evidence" value="ECO:0007669"/>
    <property type="project" value="UniProtKB-KW"/>
</dbReference>
<evidence type="ECO:0000256" key="6">
    <source>
        <dbReference type="SAM" id="MobiDB-lite"/>
    </source>
</evidence>
<feature type="region of interest" description="Disordered" evidence="6">
    <location>
        <begin position="1"/>
        <end position="22"/>
    </location>
</feature>
<dbReference type="Pfam" id="PF00155">
    <property type="entry name" value="Aminotran_1_2"/>
    <property type="match status" value="1"/>
</dbReference>
<keyword evidence="4" id="KW-0808">Transferase</keyword>
<protein>
    <submittedName>
        <fullName evidence="8">Aspartate aminotransferase</fullName>
    </submittedName>
</protein>
<comment type="cofactor">
    <cofactor evidence="1">
        <name>pyridoxal 5'-phosphate</name>
        <dbReference type="ChEBI" id="CHEBI:597326"/>
    </cofactor>
</comment>
<name>A0ABQ8GM05_9PEZI</name>
<dbReference type="InterPro" id="IPR015424">
    <property type="entry name" value="PyrdxlP-dep_Trfase"/>
</dbReference>
<dbReference type="InterPro" id="IPR015422">
    <property type="entry name" value="PyrdxlP-dep_Trfase_small"/>
</dbReference>
<dbReference type="EMBL" id="JAGTJR010000005">
    <property type="protein sequence ID" value="KAH7060678.1"/>
    <property type="molecule type" value="Genomic_DNA"/>
</dbReference>
<dbReference type="InterPro" id="IPR000796">
    <property type="entry name" value="Asp_trans"/>
</dbReference>
<reference evidence="8 9" key="1">
    <citation type="journal article" date="2021" name="Nat. Commun.">
        <title>Genetic determinants of endophytism in the Arabidopsis root mycobiome.</title>
        <authorList>
            <person name="Mesny F."/>
            <person name="Miyauchi S."/>
            <person name="Thiergart T."/>
            <person name="Pickel B."/>
            <person name="Atanasova L."/>
            <person name="Karlsson M."/>
            <person name="Huettel B."/>
            <person name="Barry K.W."/>
            <person name="Haridas S."/>
            <person name="Chen C."/>
            <person name="Bauer D."/>
            <person name="Andreopoulos W."/>
            <person name="Pangilinan J."/>
            <person name="LaButti K."/>
            <person name="Riley R."/>
            <person name="Lipzen A."/>
            <person name="Clum A."/>
            <person name="Drula E."/>
            <person name="Henrissat B."/>
            <person name="Kohler A."/>
            <person name="Grigoriev I.V."/>
            <person name="Martin F.M."/>
            <person name="Hacquard S."/>
        </authorList>
    </citation>
    <scope>NUCLEOTIDE SEQUENCE [LARGE SCALE GENOMIC DNA]</scope>
    <source>
        <strain evidence="8 9">MPI-SDFR-AT-0080</strain>
    </source>
</reference>
<keyword evidence="5" id="KW-0663">Pyridoxal phosphate</keyword>
<proteinExistence type="predicted"/>
<dbReference type="Proteomes" id="UP000774617">
    <property type="component" value="Unassembled WGS sequence"/>
</dbReference>
<evidence type="ECO:0000256" key="1">
    <source>
        <dbReference type="ARBA" id="ARBA00001933"/>
    </source>
</evidence>
<dbReference type="PANTHER" id="PTHR11879:SF22">
    <property type="entry name" value="ASPARTATE AMINOTRANSFERASE, MITOCHONDRIAL"/>
    <property type="match status" value="1"/>
</dbReference>
<accession>A0ABQ8GM05</accession>
<sequence>MSGRVQRMRQRLHDELSKRNTPGSWDHVLSEIGMFSMTGLPSAQVRELIEKYHVYLLPSGRISVTGLTESNVAYVAEAFSKVLGRADNSK</sequence>
<keyword evidence="3 8" id="KW-0032">Aminotransferase</keyword>
<dbReference type="Gene3D" id="3.90.1150.10">
    <property type="entry name" value="Aspartate Aminotransferase, domain 1"/>
    <property type="match status" value="1"/>
</dbReference>
<gene>
    <name evidence="8" type="ORF">B0J12DRAFT_649715</name>
</gene>
<keyword evidence="9" id="KW-1185">Reference proteome</keyword>
<evidence type="ECO:0000256" key="3">
    <source>
        <dbReference type="ARBA" id="ARBA00022576"/>
    </source>
</evidence>
<evidence type="ECO:0000256" key="5">
    <source>
        <dbReference type="ARBA" id="ARBA00022898"/>
    </source>
</evidence>
<comment type="caution">
    <text evidence="8">The sequence shown here is derived from an EMBL/GenBank/DDBJ whole genome shotgun (WGS) entry which is preliminary data.</text>
</comment>
<dbReference type="InterPro" id="IPR004839">
    <property type="entry name" value="Aminotransferase_I/II_large"/>
</dbReference>
<evidence type="ECO:0000256" key="2">
    <source>
        <dbReference type="ARBA" id="ARBA00011738"/>
    </source>
</evidence>
<comment type="subunit">
    <text evidence="2">Homodimer.</text>
</comment>
<evidence type="ECO:0000313" key="8">
    <source>
        <dbReference type="EMBL" id="KAH7060678.1"/>
    </source>
</evidence>
<feature type="domain" description="Aminotransferase class I/classII large" evidence="7">
    <location>
        <begin position="1"/>
        <end position="79"/>
    </location>
</feature>
<organism evidence="8 9">
    <name type="scientific">Macrophomina phaseolina</name>
    <dbReference type="NCBI Taxonomy" id="35725"/>
    <lineage>
        <taxon>Eukaryota</taxon>
        <taxon>Fungi</taxon>
        <taxon>Dikarya</taxon>
        <taxon>Ascomycota</taxon>
        <taxon>Pezizomycotina</taxon>
        <taxon>Dothideomycetes</taxon>
        <taxon>Dothideomycetes incertae sedis</taxon>
        <taxon>Botryosphaeriales</taxon>
        <taxon>Botryosphaeriaceae</taxon>
        <taxon>Macrophomina</taxon>
    </lineage>
</organism>
<evidence type="ECO:0000313" key="9">
    <source>
        <dbReference type="Proteomes" id="UP000774617"/>
    </source>
</evidence>
<dbReference type="PANTHER" id="PTHR11879">
    <property type="entry name" value="ASPARTATE AMINOTRANSFERASE"/>
    <property type="match status" value="1"/>
</dbReference>
<feature type="compositionally biased region" description="Basic residues" evidence="6">
    <location>
        <begin position="1"/>
        <end position="10"/>
    </location>
</feature>